<dbReference type="NCBIfam" id="TIGR02286">
    <property type="entry name" value="PaaD"/>
    <property type="match status" value="1"/>
</dbReference>
<evidence type="ECO:0000256" key="2">
    <source>
        <dbReference type="ARBA" id="ARBA00022801"/>
    </source>
</evidence>
<name>A0A1H2PTM2_9BURK</name>
<feature type="domain" description="Thioesterase" evidence="3">
    <location>
        <begin position="67"/>
        <end position="141"/>
    </location>
</feature>
<dbReference type="PANTHER" id="PTHR42856:SF1">
    <property type="entry name" value="ACYL-COENZYME A THIOESTERASE PAAI"/>
    <property type="match status" value="1"/>
</dbReference>
<reference evidence="5" key="1">
    <citation type="submission" date="2016-09" db="EMBL/GenBank/DDBJ databases">
        <authorList>
            <person name="Varghese N."/>
            <person name="Submissions S."/>
        </authorList>
    </citation>
    <scope>NUCLEOTIDE SEQUENCE [LARGE SCALE GENOMIC DNA]</scope>
    <source>
        <strain evidence="5">JS23</strain>
    </source>
</reference>
<evidence type="ECO:0000313" key="5">
    <source>
        <dbReference type="Proteomes" id="UP000243719"/>
    </source>
</evidence>
<gene>
    <name evidence="4" type="ORF">SAMN05216551_111203</name>
</gene>
<dbReference type="InterPro" id="IPR011973">
    <property type="entry name" value="PaaD"/>
</dbReference>
<dbReference type="STRING" id="1770053.SAMN05216551_111203"/>
<dbReference type="AlphaFoldDB" id="A0A1H2PTM2"/>
<keyword evidence="5" id="KW-1185">Reference proteome</keyword>
<accession>A0A1H2PTM2</accession>
<dbReference type="Gene3D" id="3.10.129.10">
    <property type="entry name" value="Hotdog Thioesterase"/>
    <property type="match status" value="1"/>
</dbReference>
<dbReference type="PANTHER" id="PTHR42856">
    <property type="entry name" value="ACYL-COENZYME A THIOESTERASE PAAI"/>
    <property type="match status" value="1"/>
</dbReference>
<dbReference type="CDD" id="cd03443">
    <property type="entry name" value="PaaI_thioesterase"/>
    <property type="match status" value="1"/>
</dbReference>
<evidence type="ECO:0000256" key="1">
    <source>
        <dbReference type="ARBA" id="ARBA00008324"/>
    </source>
</evidence>
<dbReference type="SUPFAM" id="SSF54637">
    <property type="entry name" value="Thioesterase/thiol ester dehydrase-isomerase"/>
    <property type="match status" value="1"/>
</dbReference>
<proteinExistence type="inferred from homology"/>
<dbReference type="InterPro" id="IPR003736">
    <property type="entry name" value="PAAI_dom"/>
</dbReference>
<keyword evidence="2" id="KW-0378">Hydrolase</keyword>
<dbReference type="InterPro" id="IPR029069">
    <property type="entry name" value="HotDog_dom_sf"/>
</dbReference>
<dbReference type="InterPro" id="IPR006683">
    <property type="entry name" value="Thioestr_dom"/>
</dbReference>
<dbReference type="FunFam" id="3.10.129.10:FF:000022">
    <property type="entry name" value="Phenylacetic acid degradation protein"/>
    <property type="match status" value="1"/>
</dbReference>
<evidence type="ECO:0000259" key="3">
    <source>
        <dbReference type="Pfam" id="PF03061"/>
    </source>
</evidence>
<dbReference type="NCBIfam" id="TIGR00369">
    <property type="entry name" value="unchar_dom_1"/>
    <property type="match status" value="1"/>
</dbReference>
<dbReference type="EMBL" id="FNLO01000011">
    <property type="protein sequence ID" value="SDV50450.1"/>
    <property type="molecule type" value="Genomic_DNA"/>
</dbReference>
<dbReference type="GO" id="GO:0016289">
    <property type="term" value="F:acyl-CoA hydrolase activity"/>
    <property type="evidence" value="ECO:0007669"/>
    <property type="project" value="UniProtKB-ARBA"/>
</dbReference>
<sequence length="160" mass="17049">MTTPHTHGDPQGDKPADPSAQALAELTAHTMFERDGCTHALGIQLDEIAPDFARMSMRVTAAFLNGHKTCHGGMIFALADSAFAFACNTANRVTVAAGCSIEFLKPAYEGDVLHAEARGQTRVGRHGIYDVAVRNDHGEVVAMFRGKSAELKGEVVPTAE</sequence>
<protein>
    <submittedName>
        <fullName evidence="4">Acyl-CoA thioesterase</fullName>
    </submittedName>
</protein>
<dbReference type="Proteomes" id="UP000243719">
    <property type="component" value="Unassembled WGS sequence"/>
</dbReference>
<organism evidence="4 5">
    <name type="scientific">Chitinasiproducens palmae</name>
    <dbReference type="NCBI Taxonomy" id="1770053"/>
    <lineage>
        <taxon>Bacteria</taxon>
        <taxon>Pseudomonadati</taxon>
        <taxon>Pseudomonadota</taxon>
        <taxon>Betaproteobacteria</taxon>
        <taxon>Burkholderiales</taxon>
        <taxon>Burkholderiaceae</taxon>
        <taxon>Chitinasiproducens</taxon>
    </lineage>
</organism>
<comment type="similarity">
    <text evidence="1">Belongs to the thioesterase PaaI family.</text>
</comment>
<dbReference type="Pfam" id="PF03061">
    <property type="entry name" value="4HBT"/>
    <property type="match status" value="1"/>
</dbReference>
<dbReference type="InterPro" id="IPR052723">
    <property type="entry name" value="Acyl-CoA_thioesterase_PaaI"/>
</dbReference>
<evidence type="ECO:0000313" key="4">
    <source>
        <dbReference type="EMBL" id="SDV50450.1"/>
    </source>
</evidence>